<comment type="caution">
    <text evidence="1">The sequence shown here is derived from an EMBL/GenBank/DDBJ whole genome shotgun (WGS) entry which is preliminary data.</text>
</comment>
<keyword evidence="2" id="KW-1185">Reference proteome</keyword>
<dbReference type="Proteomes" id="UP000236379">
    <property type="component" value="Unassembled WGS sequence"/>
</dbReference>
<evidence type="ECO:0000313" key="2">
    <source>
        <dbReference type="Proteomes" id="UP000236379"/>
    </source>
</evidence>
<sequence length="129" mass="14415">MSSPPRLLFVYNADAGLLNGLKDIWHKVVSPETYPCSLCGVTYGPLGMKREWKEFVRGLGREVKFLHRDELRAQYGVQGVALPAVFEVQGQGKPALWLPAEEIDRARSLDDLIALVRRAQQAGRPERAA</sequence>
<evidence type="ECO:0008006" key="3">
    <source>
        <dbReference type="Google" id="ProtNLM"/>
    </source>
</evidence>
<organism evidence="1 2">
    <name type="scientific">Deinococcus koreensis</name>
    <dbReference type="NCBI Taxonomy" id="2054903"/>
    <lineage>
        <taxon>Bacteria</taxon>
        <taxon>Thermotogati</taxon>
        <taxon>Deinococcota</taxon>
        <taxon>Deinococci</taxon>
        <taxon>Deinococcales</taxon>
        <taxon>Deinococcaceae</taxon>
        <taxon>Deinococcus</taxon>
    </lineage>
</organism>
<dbReference type="RefSeq" id="WP_103312696.1">
    <property type="nucleotide sequence ID" value="NZ_PPPD01000001.1"/>
</dbReference>
<name>A0A2K3V0G6_9DEIO</name>
<accession>A0A2K3V0G6</accession>
<dbReference type="OrthoDB" id="572467at2"/>
<reference evidence="1 2" key="1">
    <citation type="submission" date="2018-01" db="EMBL/GenBank/DDBJ databases">
        <title>Deinococcus koreensis sp. nov., a radiation-resistant bacterium isolated from river water.</title>
        <authorList>
            <person name="Choi A."/>
        </authorList>
    </citation>
    <scope>NUCLEOTIDE SEQUENCE [LARGE SCALE GENOMIC DNA]</scope>
    <source>
        <strain evidence="1 2">SJW1-2</strain>
    </source>
</reference>
<evidence type="ECO:0000313" key="1">
    <source>
        <dbReference type="EMBL" id="PNY82262.1"/>
    </source>
</evidence>
<gene>
    <name evidence="1" type="ORF">CVO96_13640</name>
</gene>
<proteinExistence type="predicted"/>
<dbReference type="EMBL" id="PPPD01000001">
    <property type="protein sequence ID" value="PNY82262.1"/>
    <property type="molecule type" value="Genomic_DNA"/>
</dbReference>
<protein>
    <recommendedName>
        <fullName evidence="3">GTPase</fullName>
    </recommendedName>
</protein>
<dbReference type="AlphaFoldDB" id="A0A2K3V0G6"/>